<name>A0A4Y2S797_ARAVE</name>
<gene>
    <name evidence="1" type="ORF">AVEN_271198_1</name>
</gene>
<proteinExistence type="predicted"/>
<sequence>MIWKTFIPTQRALRKRRKEKPPLRAIANQHVLERENKLVLSLFEKWNTSQRVFGARRKIDDLEGRKLASHFASVAVCQLKFGGKKKSPY</sequence>
<organism evidence="1 2">
    <name type="scientific">Araneus ventricosus</name>
    <name type="common">Orbweaver spider</name>
    <name type="synonym">Epeira ventricosa</name>
    <dbReference type="NCBI Taxonomy" id="182803"/>
    <lineage>
        <taxon>Eukaryota</taxon>
        <taxon>Metazoa</taxon>
        <taxon>Ecdysozoa</taxon>
        <taxon>Arthropoda</taxon>
        <taxon>Chelicerata</taxon>
        <taxon>Arachnida</taxon>
        <taxon>Araneae</taxon>
        <taxon>Araneomorphae</taxon>
        <taxon>Entelegynae</taxon>
        <taxon>Araneoidea</taxon>
        <taxon>Araneidae</taxon>
        <taxon>Araneus</taxon>
    </lineage>
</organism>
<protein>
    <submittedName>
        <fullName evidence="1">Uncharacterized protein</fullName>
    </submittedName>
</protein>
<evidence type="ECO:0000313" key="1">
    <source>
        <dbReference type="EMBL" id="GBN83897.1"/>
    </source>
</evidence>
<reference evidence="1 2" key="1">
    <citation type="journal article" date="2019" name="Sci. Rep.">
        <title>Orb-weaving spider Araneus ventricosus genome elucidates the spidroin gene catalogue.</title>
        <authorList>
            <person name="Kono N."/>
            <person name="Nakamura H."/>
            <person name="Ohtoshi R."/>
            <person name="Moran D.A.P."/>
            <person name="Shinohara A."/>
            <person name="Yoshida Y."/>
            <person name="Fujiwara M."/>
            <person name="Mori M."/>
            <person name="Tomita M."/>
            <person name="Arakawa K."/>
        </authorList>
    </citation>
    <scope>NUCLEOTIDE SEQUENCE [LARGE SCALE GENOMIC DNA]</scope>
</reference>
<dbReference type="Proteomes" id="UP000499080">
    <property type="component" value="Unassembled WGS sequence"/>
</dbReference>
<dbReference type="AlphaFoldDB" id="A0A4Y2S797"/>
<comment type="caution">
    <text evidence="1">The sequence shown here is derived from an EMBL/GenBank/DDBJ whole genome shotgun (WGS) entry which is preliminary data.</text>
</comment>
<evidence type="ECO:0000313" key="2">
    <source>
        <dbReference type="Proteomes" id="UP000499080"/>
    </source>
</evidence>
<dbReference type="EMBL" id="BGPR01020134">
    <property type="protein sequence ID" value="GBN83897.1"/>
    <property type="molecule type" value="Genomic_DNA"/>
</dbReference>
<accession>A0A4Y2S797</accession>
<keyword evidence="2" id="KW-1185">Reference proteome</keyword>